<protein>
    <submittedName>
        <fullName evidence="3">DNA polymerase</fullName>
    </submittedName>
</protein>
<keyword evidence="4" id="KW-1185">Reference proteome</keyword>
<dbReference type="Gene3D" id="3.30.420.10">
    <property type="entry name" value="Ribonuclease H-like superfamily/Ribonuclease H"/>
    <property type="match status" value="1"/>
</dbReference>
<dbReference type="Gene3D" id="3.30.70.370">
    <property type="match status" value="1"/>
</dbReference>
<keyword evidence="1" id="KW-1194">Viral DNA replication</keyword>
<evidence type="ECO:0000256" key="1">
    <source>
        <dbReference type="ARBA" id="ARBA00023109"/>
    </source>
</evidence>
<dbReference type="GO" id="GO:0003677">
    <property type="term" value="F:DNA binding"/>
    <property type="evidence" value="ECO:0007669"/>
    <property type="project" value="InterPro"/>
</dbReference>
<keyword evidence="1" id="KW-0235">DNA replication</keyword>
<sequence>MDKPIVFDIEADGLEDASKIHVLSARVGKKTFSTPDYGNIKTFLGRASVLVGHNIIRYDIPTLERILGVRVRAKLVDTLALSWYLYPFRVKHGLADWGEDLGFGKPKVEDWVGQPYEVYENRCESDVEINTRLWEKMWKDLMKLYNQDESEVWRLIDYLSFKMDCAREQERSRWRLDQDKANAVEDKLSKDYEDVRERLYKVMPKVPVQTTKTVPKKPYKQDGSLSAIGEKWFSLLEDLGKHPSTKEVTYVSGHEEPNPGSDVQIKNWLFSLGWKPCTFKYKRNKETGEVKEIPQIRTKNSNNEPILTPSVEVLCGKVPELEYLREIGVVKHRLDVVRGFLRSVDDEGFIKARISGFTNTLRFKHQEVVNLPGVDKPYGPDLRGCLIAREGYELLGSDMSSLEDRTKQHYMWLYDPEYVKEMLSPDFDPHVDIAVQGGLMSAKEAEDFKAATEDFKTTKVYKALKSVRSVAKATNYSCTYGAGGPTVARSAGITEAEGYKLVDTYWKRNWAINAIAEDCEVKRCLNTKWLKNPVSGFWYSLRHEKDRFSTLNQGTGVYCFDTWIKTFRAKRPQLCGQFHDEVILEVRRGYRDKAEELLRWAIKKTNESLKLNRELDIDVQFGDSYADIH</sequence>
<dbReference type="OrthoDB" id="3561at10239"/>
<evidence type="ECO:0000313" key="4">
    <source>
        <dbReference type="Proteomes" id="UP000004791"/>
    </source>
</evidence>
<dbReference type="GO" id="GO:0006260">
    <property type="term" value="P:DNA replication"/>
    <property type="evidence" value="ECO:0007669"/>
    <property type="project" value="InterPro"/>
</dbReference>
<reference evidence="3 4" key="1">
    <citation type="journal article" date="2012" name="J. Virol.">
        <title>Sequence and structural characterization of great salt lake bacteriophage CW02, a member of the T7-like supergroup.</title>
        <authorList>
            <person name="Shen P.S."/>
            <person name="Domek M.J."/>
            <person name="Sanz-Garcia E."/>
            <person name="Makaju A."/>
            <person name="Taylor R.M."/>
            <person name="Hoggan R."/>
            <person name="Culumber M.D."/>
            <person name="Oberg C.J."/>
            <person name="Breakwell D.P."/>
            <person name="Prince J.T."/>
            <person name="Belnap D.M."/>
        </authorList>
    </citation>
    <scope>NUCLEOTIDE SEQUENCE [LARGE SCALE GENOMIC DNA]</scope>
</reference>
<dbReference type="InterPro" id="IPR001098">
    <property type="entry name" value="DNA-dir_DNA_pol_A_palm_dom"/>
</dbReference>
<dbReference type="Gene3D" id="1.10.150.20">
    <property type="entry name" value="5' to 3' exonuclease, C-terminal subdomain"/>
    <property type="match status" value="1"/>
</dbReference>
<dbReference type="EMBL" id="JQ446452">
    <property type="protein sequence ID" value="AFE86189.1"/>
    <property type="molecule type" value="Genomic_DNA"/>
</dbReference>
<proteinExistence type="predicted"/>
<evidence type="ECO:0000259" key="2">
    <source>
        <dbReference type="SMART" id="SM00482"/>
    </source>
</evidence>
<evidence type="ECO:0000313" key="3">
    <source>
        <dbReference type="EMBL" id="AFE86189.1"/>
    </source>
</evidence>
<organism evidence="3 4">
    <name type="scientific">Salinivibrio phage CW02</name>
    <dbReference type="NCBI Taxonomy" id="1161935"/>
    <lineage>
        <taxon>Viruses</taxon>
        <taxon>Duplodnaviria</taxon>
        <taxon>Heunggongvirae</taxon>
        <taxon>Uroviricota</taxon>
        <taxon>Caudoviricetes</taxon>
        <taxon>Zobellviridae</taxon>
        <taxon>Salinovirus</taxon>
        <taxon>Salinovirus utanense</taxon>
    </lineage>
</organism>
<accession>H9D1E7</accession>
<feature type="domain" description="DNA-directed DNA polymerase family A palm" evidence="2">
    <location>
        <begin position="379"/>
        <end position="590"/>
    </location>
</feature>
<dbReference type="InterPro" id="IPR043502">
    <property type="entry name" value="DNA/RNA_pol_sf"/>
</dbReference>
<name>H9D1E7_9CAUD</name>
<dbReference type="KEGG" id="vg:14016708"/>
<dbReference type="GO" id="GO:0003887">
    <property type="term" value="F:DNA-directed DNA polymerase activity"/>
    <property type="evidence" value="ECO:0007669"/>
    <property type="project" value="InterPro"/>
</dbReference>
<dbReference type="Proteomes" id="UP000004791">
    <property type="component" value="Segment"/>
</dbReference>
<dbReference type="InterPro" id="IPR012337">
    <property type="entry name" value="RNaseH-like_sf"/>
</dbReference>
<dbReference type="SMART" id="SM00482">
    <property type="entry name" value="POLAc"/>
    <property type="match status" value="1"/>
</dbReference>
<dbReference type="InterPro" id="IPR036397">
    <property type="entry name" value="RNaseH_sf"/>
</dbReference>
<dbReference type="SUPFAM" id="SSF56672">
    <property type="entry name" value="DNA/RNA polymerases"/>
    <property type="match status" value="1"/>
</dbReference>
<dbReference type="SUPFAM" id="SSF53098">
    <property type="entry name" value="Ribonuclease H-like"/>
    <property type="match status" value="1"/>
</dbReference>
<dbReference type="GO" id="GO:0039693">
    <property type="term" value="P:viral DNA genome replication"/>
    <property type="evidence" value="ECO:0007669"/>
    <property type="project" value="UniProtKB-KW"/>
</dbReference>
<dbReference type="GeneID" id="14016708"/>
<dbReference type="RefSeq" id="YP_007010534.1">
    <property type="nucleotide sequence ID" value="NC_019540.1"/>
</dbReference>